<keyword evidence="2" id="KW-0813">Transport</keyword>
<dbReference type="PIRSF" id="PIRSF006060">
    <property type="entry name" value="AA_transporter"/>
    <property type="match status" value="1"/>
</dbReference>
<accession>A0A8H7QXE2</accession>
<evidence type="ECO:0000256" key="4">
    <source>
        <dbReference type="ARBA" id="ARBA00022989"/>
    </source>
</evidence>
<keyword evidence="8" id="KW-1185">Reference proteome</keyword>
<feature type="transmembrane region" description="Helical" evidence="6">
    <location>
        <begin position="45"/>
        <end position="67"/>
    </location>
</feature>
<feature type="transmembrane region" description="Helical" evidence="6">
    <location>
        <begin position="240"/>
        <end position="258"/>
    </location>
</feature>
<feature type="transmembrane region" description="Helical" evidence="6">
    <location>
        <begin position="169"/>
        <end position="187"/>
    </location>
</feature>
<evidence type="ECO:0000256" key="2">
    <source>
        <dbReference type="ARBA" id="ARBA00022448"/>
    </source>
</evidence>
<dbReference type="Proteomes" id="UP000603453">
    <property type="component" value="Unassembled WGS sequence"/>
</dbReference>
<dbReference type="OrthoDB" id="3257095at2759"/>
<keyword evidence="3 6" id="KW-0812">Transmembrane</keyword>
<keyword evidence="5 6" id="KW-0472">Membrane</keyword>
<feature type="transmembrane region" description="Helical" evidence="6">
    <location>
        <begin position="329"/>
        <end position="357"/>
    </location>
</feature>
<dbReference type="AlphaFoldDB" id="A0A8H7QXE2"/>
<gene>
    <name evidence="7" type="ORF">INT47_012955</name>
</gene>
<feature type="transmembrane region" description="Helical" evidence="6">
    <location>
        <begin position="279"/>
        <end position="301"/>
    </location>
</feature>
<evidence type="ECO:0000256" key="1">
    <source>
        <dbReference type="ARBA" id="ARBA00004141"/>
    </source>
</evidence>
<protein>
    <submittedName>
        <fullName evidence="7">Uncharacterized protein</fullName>
    </submittedName>
</protein>
<name>A0A8H7QXE2_9FUNG</name>
<dbReference type="InterPro" id="IPR002293">
    <property type="entry name" value="AA/rel_permease1"/>
</dbReference>
<dbReference type="PANTHER" id="PTHR45649">
    <property type="entry name" value="AMINO-ACID PERMEASE BAT1"/>
    <property type="match status" value="1"/>
</dbReference>
<comment type="caution">
    <text evidence="7">The sequence shown here is derived from an EMBL/GenBank/DDBJ whole genome shotgun (WGS) entry which is preliminary data.</text>
</comment>
<dbReference type="GO" id="GO:0016020">
    <property type="term" value="C:membrane"/>
    <property type="evidence" value="ECO:0007669"/>
    <property type="project" value="UniProtKB-SubCell"/>
</dbReference>
<proteinExistence type="predicted"/>
<feature type="transmembrane region" description="Helical" evidence="6">
    <location>
        <begin position="79"/>
        <end position="103"/>
    </location>
</feature>
<dbReference type="Gene3D" id="1.20.1740.10">
    <property type="entry name" value="Amino acid/polyamine transporter I"/>
    <property type="match status" value="1"/>
</dbReference>
<keyword evidence="4 6" id="KW-1133">Transmembrane helix</keyword>
<evidence type="ECO:0000256" key="5">
    <source>
        <dbReference type="ARBA" id="ARBA00023136"/>
    </source>
</evidence>
<comment type="subcellular location">
    <subcellularLocation>
        <location evidence="1">Membrane</location>
        <topology evidence="1">Multi-pass membrane protein</topology>
    </subcellularLocation>
</comment>
<evidence type="ECO:0000256" key="3">
    <source>
        <dbReference type="ARBA" id="ARBA00022692"/>
    </source>
</evidence>
<evidence type="ECO:0000256" key="6">
    <source>
        <dbReference type="SAM" id="Phobius"/>
    </source>
</evidence>
<evidence type="ECO:0000313" key="7">
    <source>
        <dbReference type="EMBL" id="KAG2199321.1"/>
    </source>
</evidence>
<feature type="transmembrane region" description="Helical" evidence="6">
    <location>
        <begin position="378"/>
        <end position="395"/>
    </location>
</feature>
<reference evidence="7" key="1">
    <citation type="submission" date="2020-12" db="EMBL/GenBank/DDBJ databases">
        <title>Metabolic potential, ecology and presence of endohyphal bacteria is reflected in genomic diversity of Mucoromycotina.</title>
        <authorList>
            <person name="Muszewska A."/>
            <person name="Okrasinska A."/>
            <person name="Steczkiewicz K."/>
            <person name="Drgas O."/>
            <person name="Orlowska M."/>
            <person name="Perlinska-Lenart U."/>
            <person name="Aleksandrzak-Piekarczyk T."/>
            <person name="Szatraj K."/>
            <person name="Zielenkiewicz U."/>
            <person name="Pilsyk S."/>
            <person name="Malc E."/>
            <person name="Mieczkowski P."/>
            <person name="Kruszewska J.S."/>
            <person name="Biernat P."/>
            <person name="Pawlowska J."/>
        </authorList>
    </citation>
    <scope>NUCLEOTIDE SEQUENCE</scope>
    <source>
        <strain evidence="7">WA0000017839</strain>
    </source>
</reference>
<evidence type="ECO:0000313" key="8">
    <source>
        <dbReference type="Proteomes" id="UP000603453"/>
    </source>
</evidence>
<sequence>MSEDNTIKTAEKLDIQHVESNNLDYDAQKLQDLGYKQEFKRETSLFVQAGFAFTTMGVLPNWLVGFGPSISAGGPSSLFWGWVVVAPFVCCIALSMAEIISVYPLEGGVFSWSLLLSNKKWGPFMSYINGYLYLTGLITANITLAYSAADFIIYTANTLNITQISSTGANVGLYIGIFIAATAFNFLGMRSSNNMNKFLVFWVAIGTIVILCVVPAMAPTHNTAKWVFTEFTNNTGYENVGLVFFIGMLQAGWTLVGYETGAQIVEGTKRADVAAPRGIIICVAFAVLQGFVIILVTLFSIQDVQELMTSDMPLSTFFVRATNSPQLTAFFLVILLVAQLGSLCNSMLAAGHFAFALARDGCLPYSKYFSKLSEKEHVPQRALIAQLVISILVILPTFGSIIYWHAIMSAAVIAINVSYGMPFLCRLIWVRNDMPKGPFNLGKFGIPLNIISVVWIIFFSVVLCIPSVSPVSPESMNWSSIMLGGVMIFSLIFWFVSGRKNHRGFLDDADQKE</sequence>
<dbReference type="GO" id="GO:0022857">
    <property type="term" value="F:transmembrane transporter activity"/>
    <property type="evidence" value="ECO:0007669"/>
    <property type="project" value="InterPro"/>
</dbReference>
<feature type="transmembrane region" description="Helical" evidence="6">
    <location>
        <begin position="401"/>
        <end position="425"/>
    </location>
</feature>
<dbReference type="PANTHER" id="PTHR45649:SF26">
    <property type="entry name" value="OS04G0435100 PROTEIN"/>
    <property type="match status" value="1"/>
</dbReference>
<feature type="transmembrane region" description="Helical" evidence="6">
    <location>
        <begin position="199"/>
        <end position="220"/>
    </location>
</feature>
<feature type="transmembrane region" description="Helical" evidence="6">
    <location>
        <begin position="446"/>
        <end position="469"/>
    </location>
</feature>
<feature type="transmembrane region" description="Helical" evidence="6">
    <location>
        <begin position="475"/>
        <end position="496"/>
    </location>
</feature>
<organism evidence="7 8">
    <name type="scientific">Mucor saturninus</name>
    <dbReference type="NCBI Taxonomy" id="64648"/>
    <lineage>
        <taxon>Eukaryota</taxon>
        <taxon>Fungi</taxon>
        <taxon>Fungi incertae sedis</taxon>
        <taxon>Mucoromycota</taxon>
        <taxon>Mucoromycotina</taxon>
        <taxon>Mucoromycetes</taxon>
        <taxon>Mucorales</taxon>
        <taxon>Mucorineae</taxon>
        <taxon>Mucoraceae</taxon>
        <taxon>Mucor</taxon>
    </lineage>
</organism>
<dbReference type="Pfam" id="PF13520">
    <property type="entry name" value="AA_permease_2"/>
    <property type="match status" value="1"/>
</dbReference>
<dbReference type="EMBL" id="JAEPRD010000098">
    <property type="protein sequence ID" value="KAG2199321.1"/>
    <property type="molecule type" value="Genomic_DNA"/>
</dbReference>
<feature type="transmembrane region" description="Helical" evidence="6">
    <location>
        <begin position="124"/>
        <end position="149"/>
    </location>
</feature>